<evidence type="ECO:0000313" key="1">
    <source>
        <dbReference type="EMBL" id="BBY49896.1"/>
    </source>
</evidence>
<evidence type="ECO:0000313" key="2">
    <source>
        <dbReference type="Proteomes" id="UP000467428"/>
    </source>
</evidence>
<gene>
    <name evidence="1" type="ORF">MARA_33640</name>
</gene>
<dbReference type="Proteomes" id="UP000467428">
    <property type="component" value="Chromosome"/>
</dbReference>
<accession>A0A7I7S0U7</accession>
<sequence>MASTDSLSESCGNPVPRFFGCALEEPAGSLILILPSMDRISVYKQTNELAILTRLPRYGHPDTCLHLRSAEADGVRKAEAGLPVTRQRMADPAP</sequence>
<dbReference type="AlphaFoldDB" id="A0A7I7S0U7"/>
<dbReference type="KEGG" id="marz:MARA_33640"/>
<reference evidence="1 2" key="1">
    <citation type="journal article" date="2019" name="Emerg. Microbes Infect.">
        <title>Comprehensive subspecies identification of 175 nontuberculous mycobacteria species based on 7547 genomic profiles.</title>
        <authorList>
            <person name="Matsumoto Y."/>
            <person name="Kinjo T."/>
            <person name="Motooka D."/>
            <person name="Nabeya D."/>
            <person name="Jung N."/>
            <person name="Uechi K."/>
            <person name="Horii T."/>
            <person name="Iida T."/>
            <person name="Fujita J."/>
            <person name="Nakamura S."/>
        </authorList>
    </citation>
    <scope>NUCLEOTIDE SEQUENCE [LARGE SCALE GENOMIC DNA]</scope>
    <source>
        <strain evidence="1 2">JCM 18538</strain>
    </source>
</reference>
<name>A0A7I7S0U7_9MYCO</name>
<keyword evidence="2" id="KW-1185">Reference proteome</keyword>
<protein>
    <submittedName>
        <fullName evidence="1">Uncharacterized protein</fullName>
    </submittedName>
</protein>
<proteinExistence type="predicted"/>
<dbReference type="EMBL" id="AP022593">
    <property type="protein sequence ID" value="BBY49896.1"/>
    <property type="molecule type" value="Genomic_DNA"/>
</dbReference>
<organism evidence="1 2">
    <name type="scientific">Mycolicibacterium arabiense</name>
    <dbReference type="NCBI Taxonomy" id="1286181"/>
    <lineage>
        <taxon>Bacteria</taxon>
        <taxon>Bacillati</taxon>
        <taxon>Actinomycetota</taxon>
        <taxon>Actinomycetes</taxon>
        <taxon>Mycobacteriales</taxon>
        <taxon>Mycobacteriaceae</taxon>
        <taxon>Mycolicibacterium</taxon>
    </lineage>
</organism>
<geneLocation type="plasmid" evidence="2">
    <name>pjcm18538 dna</name>
</geneLocation>